<evidence type="ECO:0000256" key="3">
    <source>
        <dbReference type="ARBA" id="ARBA00022795"/>
    </source>
</evidence>
<evidence type="ECO:0000313" key="5">
    <source>
        <dbReference type="EMBL" id="MCZ0863834.1"/>
    </source>
</evidence>
<evidence type="ECO:0000256" key="4">
    <source>
        <dbReference type="SAM" id="MobiDB-lite"/>
    </source>
</evidence>
<dbReference type="GO" id="GO:0044780">
    <property type="term" value="P:bacterial-type flagellum assembly"/>
    <property type="evidence" value="ECO:0007669"/>
    <property type="project" value="InterPro"/>
</dbReference>
<dbReference type="Pfam" id="PF05130">
    <property type="entry name" value="FlgN"/>
    <property type="match status" value="1"/>
</dbReference>
<dbReference type="Gene3D" id="1.20.58.300">
    <property type="entry name" value="FlgN-like"/>
    <property type="match status" value="1"/>
</dbReference>
<keyword evidence="5" id="KW-0282">Flagellum</keyword>
<keyword evidence="5" id="KW-0966">Cell projection</keyword>
<reference evidence="5 6" key="1">
    <citation type="submission" date="2022-12" db="EMBL/GenBank/DDBJ databases">
        <title>Dasania phycosphaerae sp. nov., isolated from particulate material of the south coast of Korea.</title>
        <authorList>
            <person name="Jiang Y."/>
        </authorList>
    </citation>
    <scope>NUCLEOTIDE SEQUENCE [LARGE SCALE GENOMIC DNA]</scope>
    <source>
        <strain evidence="5 6">GY-19</strain>
    </source>
</reference>
<gene>
    <name evidence="5" type="ORF">O0V09_01395</name>
</gene>
<proteinExistence type="inferred from homology"/>
<dbReference type="EMBL" id="JAPTGG010000001">
    <property type="protein sequence ID" value="MCZ0863834.1"/>
    <property type="molecule type" value="Genomic_DNA"/>
</dbReference>
<protein>
    <submittedName>
        <fullName evidence="5">Flagellar protein FlgN</fullName>
    </submittedName>
</protein>
<comment type="similarity">
    <text evidence="2">Belongs to the FlgN family.</text>
</comment>
<name>A0A9J6RHJ5_9GAMM</name>
<keyword evidence="5" id="KW-0969">Cilium</keyword>
<dbReference type="AlphaFoldDB" id="A0A9J6RHJ5"/>
<keyword evidence="6" id="KW-1185">Reference proteome</keyword>
<comment type="function">
    <text evidence="1">Required for the efficient initiation of filament assembly.</text>
</comment>
<dbReference type="Proteomes" id="UP001069090">
    <property type="component" value="Unassembled WGS sequence"/>
</dbReference>
<dbReference type="InterPro" id="IPR007809">
    <property type="entry name" value="FlgN-like"/>
</dbReference>
<dbReference type="InterPro" id="IPR036679">
    <property type="entry name" value="FlgN-like_sf"/>
</dbReference>
<feature type="compositionally biased region" description="Polar residues" evidence="4">
    <location>
        <begin position="146"/>
        <end position="158"/>
    </location>
</feature>
<organism evidence="5 6">
    <name type="scientific">Dasania phycosphaerae</name>
    <dbReference type="NCBI Taxonomy" id="2950436"/>
    <lineage>
        <taxon>Bacteria</taxon>
        <taxon>Pseudomonadati</taxon>
        <taxon>Pseudomonadota</taxon>
        <taxon>Gammaproteobacteria</taxon>
        <taxon>Cellvibrionales</taxon>
        <taxon>Spongiibacteraceae</taxon>
        <taxon>Dasania</taxon>
    </lineage>
</organism>
<sequence length="158" mass="17700">MATTPQLWSELQATFHKDLPLTSQLHTLLLQERSALESRDYDNIKALLATKNSLVNSLKQQANTRMHALQAAGLQDEASTLKAAEQEAPIVAKAWRQLAQQWDECQHLNAVNERILQRTRLVVTQTLDLLRGANQQNRLYDPKGMANNNSSGRSITSA</sequence>
<evidence type="ECO:0000313" key="6">
    <source>
        <dbReference type="Proteomes" id="UP001069090"/>
    </source>
</evidence>
<accession>A0A9J6RHJ5</accession>
<evidence type="ECO:0000256" key="1">
    <source>
        <dbReference type="ARBA" id="ARBA00002397"/>
    </source>
</evidence>
<comment type="caution">
    <text evidence="5">The sequence shown here is derived from an EMBL/GenBank/DDBJ whole genome shotgun (WGS) entry which is preliminary data.</text>
</comment>
<dbReference type="RefSeq" id="WP_258329981.1">
    <property type="nucleotide sequence ID" value="NZ_JAPTGG010000001.1"/>
</dbReference>
<dbReference type="SUPFAM" id="SSF140566">
    <property type="entry name" value="FlgN-like"/>
    <property type="match status" value="1"/>
</dbReference>
<keyword evidence="3" id="KW-1005">Bacterial flagellum biogenesis</keyword>
<evidence type="ECO:0000256" key="2">
    <source>
        <dbReference type="ARBA" id="ARBA00007703"/>
    </source>
</evidence>
<feature type="region of interest" description="Disordered" evidence="4">
    <location>
        <begin position="139"/>
        <end position="158"/>
    </location>
</feature>